<feature type="transmembrane region" description="Helical" evidence="6">
    <location>
        <begin position="536"/>
        <end position="557"/>
    </location>
</feature>
<keyword evidence="6" id="KW-1133">Transmembrane helix</keyword>
<dbReference type="SUPFAM" id="SSF57535">
    <property type="entry name" value="Complement control module/SCR domain"/>
    <property type="match status" value="8"/>
</dbReference>
<evidence type="ECO:0000313" key="10">
    <source>
        <dbReference type="Proteomes" id="UP001295444"/>
    </source>
</evidence>
<feature type="chain" id="PRO_5042247538" description="Sushi domain-containing protein" evidence="7">
    <location>
        <begin position="36"/>
        <end position="602"/>
    </location>
</feature>
<evidence type="ECO:0000256" key="3">
    <source>
        <dbReference type="ARBA" id="ARBA00022737"/>
    </source>
</evidence>
<evidence type="ECO:0000256" key="1">
    <source>
        <dbReference type="ARBA" id="ARBA00022659"/>
    </source>
</evidence>
<accession>A0AAD1R0Q4</accession>
<dbReference type="Gene3D" id="2.10.70.10">
    <property type="entry name" value="Complement Module, domain 1"/>
    <property type="match status" value="8"/>
</dbReference>
<dbReference type="PANTHER" id="PTHR45656:SF15">
    <property type="entry name" value="SUSHI DOMAIN-CONTAINING PROTEIN"/>
    <property type="match status" value="1"/>
</dbReference>
<gene>
    <name evidence="9" type="ORF">PECUL_23A048198</name>
</gene>
<feature type="domain" description="Sushi" evidence="8">
    <location>
        <begin position="469"/>
        <end position="528"/>
    </location>
</feature>
<feature type="domain" description="Sushi" evidence="8">
    <location>
        <begin position="35"/>
        <end position="95"/>
    </location>
</feature>
<feature type="domain" description="Sushi" evidence="8">
    <location>
        <begin position="162"/>
        <end position="220"/>
    </location>
</feature>
<feature type="signal peptide" evidence="7">
    <location>
        <begin position="1"/>
        <end position="35"/>
    </location>
</feature>
<comment type="caution">
    <text evidence="5">Lacks conserved residue(s) required for the propagation of feature annotation.</text>
</comment>
<evidence type="ECO:0000256" key="4">
    <source>
        <dbReference type="ARBA" id="ARBA00023157"/>
    </source>
</evidence>
<dbReference type="EMBL" id="OW240912">
    <property type="protein sequence ID" value="CAH2220935.1"/>
    <property type="molecule type" value="Genomic_DNA"/>
</dbReference>
<feature type="domain" description="Sushi" evidence="8">
    <location>
        <begin position="404"/>
        <end position="466"/>
    </location>
</feature>
<dbReference type="PROSITE" id="PS50923">
    <property type="entry name" value="SUSHI"/>
    <property type="match status" value="8"/>
</dbReference>
<proteinExistence type="predicted"/>
<reference evidence="9" key="1">
    <citation type="submission" date="2022-03" db="EMBL/GenBank/DDBJ databases">
        <authorList>
            <person name="Alioto T."/>
            <person name="Alioto T."/>
            <person name="Gomez Garrido J."/>
        </authorList>
    </citation>
    <scope>NUCLEOTIDE SEQUENCE</scope>
</reference>
<evidence type="ECO:0000256" key="6">
    <source>
        <dbReference type="SAM" id="Phobius"/>
    </source>
</evidence>
<keyword evidence="2 7" id="KW-0732">Signal</keyword>
<evidence type="ECO:0000256" key="7">
    <source>
        <dbReference type="SAM" id="SignalP"/>
    </source>
</evidence>
<organism evidence="9 10">
    <name type="scientific">Pelobates cultripes</name>
    <name type="common">Western spadefoot toad</name>
    <dbReference type="NCBI Taxonomy" id="61616"/>
    <lineage>
        <taxon>Eukaryota</taxon>
        <taxon>Metazoa</taxon>
        <taxon>Chordata</taxon>
        <taxon>Craniata</taxon>
        <taxon>Vertebrata</taxon>
        <taxon>Euteleostomi</taxon>
        <taxon>Amphibia</taxon>
        <taxon>Batrachia</taxon>
        <taxon>Anura</taxon>
        <taxon>Pelobatoidea</taxon>
        <taxon>Pelobatidae</taxon>
        <taxon>Pelobates</taxon>
    </lineage>
</organism>
<feature type="domain" description="Sushi" evidence="8">
    <location>
        <begin position="97"/>
        <end position="161"/>
    </location>
</feature>
<dbReference type="CDD" id="cd00033">
    <property type="entry name" value="CCP"/>
    <property type="match status" value="7"/>
</dbReference>
<feature type="disulfide bond" evidence="5">
    <location>
        <begin position="251"/>
        <end position="278"/>
    </location>
</feature>
<evidence type="ECO:0000256" key="2">
    <source>
        <dbReference type="ARBA" id="ARBA00022729"/>
    </source>
</evidence>
<dbReference type="Proteomes" id="UP001295444">
    <property type="component" value="Chromosome 01"/>
</dbReference>
<keyword evidence="6" id="KW-0812">Transmembrane</keyword>
<dbReference type="Pfam" id="PF00084">
    <property type="entry name" value="Sushi"/>
    <property type="match status" value="8"/>
</dbReference>
<dbReference type="InterPro" id="IPR051277">
    <property type="entry name" value="SEZ6_CSMD_C4BPB_Regulators"/>
</dbReference>
<feature type="disulfide bond" evidence="5">
    <location>
        <begin position="499"/>
        <end position="526"/>
    </location>
</feature>
<feature type="domain" description="Sushi" evidence="8">
    <location>
        <begin position="281"/>
        <end position="340"/>
    </location>
</feature>
<evidence type="ECO:0000313" key="9">
    <source>
        <dbReference type="EMBL" id="CAH2220935.1"/>
    </source>
</evidence>
<feature type="disulfide bond" evidence="5">
    <location>
        <begin position="311"/>
        <end position="338"/>
    </location>
</feature>
<dbReference type="FunFam" id="2.10.70.10:FF:000014">
    <property type="entry name" value="Membrane cofactor protein"/>
    <property type="match status" value="1"/>
</dbReference>
<keyword evidence="3" id="KW-0677">Repeat</keyword>
<feature type="domain" description="Sushi" evidence="8">
    <location>
        <begin position="341"/>
        <end position="403"/>
    </location>
</feature>
<keyword evidence="1 5" id="KW-0768">Sushi</keyword>
<dbReference type="SMART" id="SM00032">
    <property type="entry name" value="CCP"/>
    <property type="match status" value="8"/>
</dbReference>
<evidence type="ECO:0000256" key="5">
    <source>
        <dbReference type="PROSITE-ProRule" id="PRU00302"/>
    </source>
</evidence>
<keyword evidence="10" id="KW-1185">Reference proteome</keyword>
<dbReference type="InterPro" id="IPR000436">
    <property type="entry name" value="Sushi_SCR_CCP_dom"/>
</dbReference>
<feature type="domain" description="Sushi" evidence="8">
    <location>
        <begin position="221"/>
        <end position="280"/>
    </location>
</feature>
<evidence type="ECO:0000259" key="8">
    <source>
        <dbReference type="PROSITE" id="PS50923"/>
    </source>
</evidence>
<protein>
    <recommendedName>
        <fullName evidence="8">Sushi domain-containing protein</fullName>
    </recommendedName>
</protein>
<keyword evidence="6" id="KW-0472">Membrane</keyword>
<dbReference type="AlphaFoldDB" id="A0AAD1R0Q4"/>
<dbReference type="PANTHER" id="PTHR45656">
    <property type="entry name" value="PROTEIN CBR-CLEC-78"/>
    <property type="match status" value="1"/>
</dbReference>
<sequence>MRGSIMVSPLLGSTSSSGVFFVFVNIMTFIALAQGDCGPPPEVNHTNPVTETTFSVGVSVVYECDRDSGYYEKPGMSKTITCQDDSTWTQISEFCIRACEPPPRLQYGELKQTFIDMNIFIKGQEVEYSCRPGYRRAPRTVTKITCKEDFTWSAPEEFCIRKSCSNPGDIENGEMLAENFLFGSRVTYTCNEGFRMITRRNYRDCQADGNWSNEPPVCDAQICTPPDTSGNLAIISPKDQYQYLDSISYECKNGLELIGTSYSHCTANGTWGSSPPECKAINCPEPVVPNSVKESGFVGPYKLNFGVTFKCKEGYIMIGSGSIKCNADSQWSSKLPQCVDGCHSPPVKNSEELNPNYRTQTIFLKGDRVEYSCVTGYEARSELARTCNGRLEWTDMRESLCTPILCADPGQIKNAHRQDDSSEPKFAIGSTVTYTCKQGYQMSSLFNFRTCQTNKQWSNQPPVCKVGAINCPQLQNIASGSHKPKKDEYEPLETVHFTCHSKFEIIGEESIFCKADGTWSNNIPYCKERSPNHTGLIVGIIVPVIVCILVVIIYLCWHKKQRGIYNAETLQNTLPKYEKAVDQTIIKPEPANYTAHYTTCKD</sequence>
<keyword evidence="4 5" id="KW-1015">Disulfide bond</keyword>
<dbReference type="InterPro" id="IPR035976">
    <property type="entry name" value="Sushi/SCR/CCP_sf"/>
</dbReference>
<name>A0AAD1R0Q4_PELCU</name>